<dbReference type="Proteomes" id="UP001159659">
    <property type="component" value="Unassembled WGS sequence"/>
</dbReference>
<gene>
    <name evidence="3" type="ORF">PFR002_LOCUS5357</name>
</gene>
<protein>
    <submittedName>
        <fullName evidence="3">Uncharacterized protein</fullName>
    </submittedName>
</protein>
<feature type="signal peptide" evidence="2">
    <location>
        <begin position="1"/>
        <end position="18"/>
    </location>
</feature>
<proteinExistence type="predicted"/>
<organism evidence="3 4">
    <name type="scientific">Peronospora farinosa</name>
    <dbReference type="NCBI Taxonomy" id="134698"/>
    <lineage>
        <taxon>Eukaryota</taxon>
        <taxon>Sar</taxon>
        <taxon>Stramenopiles</taxon>
        <taxon>Oomycota</taxon>
        <taxon>Peronosporomycetes</taxon>
        <taxon>Peronosporales</taxon>
        <taxon>Peronosporaceae</taxon>
        <taxon>Peronospora</taxon>
    </lineage>
</organism>
<keyword evidence="2" id="KW-0732">Signal</keyword>
<evidence type="ECO:0000256" key="1">
    <source>
        <dbReference type="SAM" id="MobiDB-lite"/>
    </source>
</evidence>
<sequence>MRTYPLLLVAATTLSAYADTSSTRSSSTLERPVLSHQHAPQRILRDGAETAEEERMPNIGEAFVESISEKVSEGTLTKLTDGLSAKPAEALLSPSIFEKYKKFLPPKKSEEDVVDLLNNKIFINFVNQVRKNEKITKPEKFIAKFLAEHYSDDAFLAMLKTTPEHSAKQNKLATRLQDEWIQLTVEKAGPPNDDAINHVRELLIPDNNLLSSTRFKAYVELLERKGTSRPDLFDHRLMIKLVFRYDEDYAALSEMLQKSTEVEATKDLATRIRKEFVDLYPKLGLTPSDLFDFLYLNKDIDGTVLNNPFFNLWAKSVRKQPEVNGKPTEQYAEMAKILVEKFGKKTLKQMLKVTPKDNETKEIAKGLRSELGMLSTFEKLYKRISGS</sequence>
<name>A0AAV0TWS9_9STRA</name>
<feature type="region of interest" description="Disordered" evidence="1">
    <location>
        <begin position="20"/>
        <end position="43"/>
    </location>
</feature>
<reference evidence="3" key="1">
    <citation type="submission" date="2022-12" db="EMBL/GenBank/DDBJ databases">
        <authorList>
            <person name="Webb A."/>
        </authorList>
    </citation>
    <scope>NUCLEOTIDE SEQUENCE</scope>
    <source>
        <strain evidence="3">Pf2</strain>
    </source>
</reference>
<dbReference type="AlphaFoldDB" id="A0AAV0TWS9"/>
<dbReference type="EMBL" id="CANTFK010000771">
    <property type="protein sequence ID" value="CAI5726475.1"/>
    <property type="molecule type" value="Genomic_DNA"/>
</dbReference>
<evidence type="ECO:0000313" key="3">
    <source>
        <dbReference type="EMBL" id="CAI5726475.1"/>
    </source>
</evidence>
<feature type="chain" id="PRO_5044021385" evidence="2">
    <location>
        <begin position="19"/>
        <end position="387"/>
    </location>
</feature>
<comment type="caution">
    <text evidence="3">The sequence shown here is derived from an EMBL/GenBank/DDBJ whole genome shotgun (WGS) entry which is preliminary data.</text>
</comment>
<accession>A0AAV0TWS9</accession>
<evidence type="ECO:0000313" key="4">
    <source>
        <dbReference type="Proteomes" id="UP001159659"/>
    </source>
</evidence>
<evidence type="ECO:0000256" key="2">
    <source>
        <dbReference type="SAM" id="SignalP"/>
    </source>
</evidence>